<dbReference type="GO" id="GO:0016787">
    <property type="term" value="F:hydrolase activity"/>
    <property type="evidence" value="ECO:0007669"/>
    <property type="project" value="UniProtKB-KW"/>
</dbReference>
<feature type="compositionally biased region" description="Basic and acidic residues" evidence="1">
    <location>
        <begin position="59"/>
        <end position="72"/>
    </location>
</feature>
<evidence type="ECO:0000313" key="2">
    <source>
        <dbReference type="EMBL" id="CAA9348811.1"/>
    </source>
</evidence>
<dbReference type="EMBL" id="CADCUJ010000057">
    <property type="protein sequence ID" value="CAA9348811.1"/>
    <property type="molecule type" value="Genomic_DNA"/>
</dbReference>
<feature type="non-terminal residue" evidence="2">
    <location>
        <position position="224"/>
    </location>
</feature>
<keyword evidence="2" id="KW-0378">Hydrolase</keyword>
<feature type="compositionally biased region" description="Basic residues" evidence="1">
    <location>
        <begin position="36"/>
        <end position="47"/>
    </location>
</feature>
<feature type="compositionally biased region" description="Basic and acidic residues" evidence="1">
    <location>
        <begin position="118"/>
        <end position="127"/>
    </location>
</feature>
<reference evidence="2" key="1">
    <citation type="submission" date="2020-02" db="EMBL/GenBank/DDBJ databases">
        <authorList>
            <person name="Meier V. D."/>
        </authorList>
    </citation>
    <scope>NUCLEOTIDE SEQUENCE</scope>
    <source>
        <strain evidence="2">AVDCRST_MAG72</strain>
    </source>
</reference>
<accession>A0A6J4M3S0</accession>
<gene>
    <name evidence="2" type="ORF">AVDCRST_MAG72-1290</name>
</gene>
<evidence type="ECO:0000256" key="1">
    <source>
        <dbReference type="SAM" id="MobiDB-lite"/>
    </source>
</evidence>
<feature type="compositionally biased region" description="Low complexity" evidence="1">
    <location>
        <begin position="144"/>
        <end position="162"/>
    </location>
</feature>
<name>A0A6J4M3S0_9ACTN</name>
<dbReference type="AlphaFoldDB" id="A0A6J4M3S0"/>
<proteinExistence type="predicted"/>
<sequence length="224" mass="23993">GERIEHHGPARSPSRRGRDPAGHQLPARSRLVAGTARRRARRRRHGQHPSGDRHRQRGTRGEADRRRGREGRGGALRALRGAARHGRGVPAGTGARRSLLGPRADRRARHQRQGSRPGLDEAGDRGRGQRAGRHHVLGGGRCQAGAGPAAGRHRAAPAGPTANCRGGRHGVGRPLGQASRAALRDADLRRHLPGRAGSGRSRRGVRRPGRSLGQPRDLADRPAL</sequence>
<feature type="non-terminal residue" evidence="2">
    <location>
        <position position="1"/>
    </location>
</feature>
<feature type="region of interest" description="Disordered" evidence="1">
    <location>
        <begin position="1"/>
        <end position="224"/>
    </location>
</feature>
<organism evidence="2">
    <name type="scientific">uncultured Nocardioidaceae bacterium</name>
    <dbReference type="NCBI Taxonomy" id="253824"/>
    <lineage>
        <taxon>Bacteria</taxon>
        <taxon>Bacillati</taxon>
        <taxon>Actinomycetota</taxon>
        <taxon>Actinomycetes</taxon>
        <taxon>Propionibacteriales</taxon>
        <taxon>Nocardioidaceae</taxon>
        <taxon>environmental samples</taxon>
    </lineage>
</organism>
<protein>
    <submittedName>
        <fullName evidence="2">HAD-superfamily hydrolase, subfamily IA, variant 3</fullName>
    </submittedName>
</protein>
<feature type="compositionally biased region" description="Basic residues" evidence="1">
    <location>
        <begin position="200"/>
        <end position="209"/>
    </location>
</feature>